<keyword evidence="2" id="KW-1185">Reference proteome</keyword>
<dbReference type="Proteomes" id="UP001239111">
    <property type="component" value="Chromosome 2"/>
</dbReference>
<dbReference type="EMBL" id="CM056742">
    <property type="protein sequence ID" value="KAJ8680702.1"/>
    <property type="molecule type" value="Genomic_DNA"/>
</dbReference>
<evidence type="ECO:0000313" key="2">
    <source>
        <dbReference type="Proteomes" id="UP001239111"/>
    </source>
</evidence>
<proteinExistence type="predicted"/>
<evidence type="ECO:0000313" key="1">
    <source>
        <dbReference type="EMBL" id="KAJ8680702.1"/>
    </source>
</evidence>
<name>A0ACC2PB85_9HYME</name>
<reference evidence="1" key="1">
    <citation type="submission" date="2023-04" db="EMBL/GenBank/DDBJ databases">
        <title>A chromosome-level genome assembly of the parasitoid wasp Eretmocerus hayati.</title>
        <authorList>
            <person name="Zhong Y."/>
            <person name="Liu S."/>
            <person name="Liu Y."/>
        </authorList>
    </citation>
    <scope>NUCLEOTIDE SEQUENCE</scope>
    <source>
        <strain evidence="1">ZJU_SS_LIU_2023</strain>
    </source>
</reference>
<accession>A0ACC2PB85</accession>
<organism evidence="1 2">
    <name type="scientific">Eretmocerus hayati</name>
    <dbReference type="NCBI Taxonomy" id="131215"/>
    <lineage>
        <taxon>Eukaryota</taxon>
        <taxon>Metazoa</taxon>
        <taxon>Ecdysozoa</taxon>
        <taxon>Arthropoda</taxon>
        <taxon>Hexapoda</taxon>
        <taxon>Insecta</taxon>
        <taxon>Pterygota</taxon>
        <taxon>Neoptera</taxon>
        <taxon>Endopterygota</taxon>
        <taxon>Hymenoptera</taxon>
        <taxon>Apocrita</taxon>
        <taxon>Proctotrupomorpha</taxon>
        <taxon>Chalcidoidea</taxon>
        <taxon>Aphelinidae</taxon>
        <taxon>Aphelininae</taxon>
        <taxon>Eretmocerus</taxon>
    </lineage>
</organism>
<gene>
    <name evidence="1" type="ORF">QAD02_016489</name>
</gene>
<comment type="caution">
    <text evidence="1">The sequence shown here is derived from an EMBL/GenBank/DDBJ whole genome shotgun (WGS) entry which is preliminary data.</text>
</comment>
<protein>
    <submittedName>
        <fullName evidence="1">Uncharacterized protein</fullName>
    </submittedName>
</protein>
<sequence>MVISNLSSSLEAGGGGGPRIMRRSSIWTHEAPINWELNERISLSSAGSLRVEPSSITRSALQRTFGRSTKKIITNDKENIDYSKGNDDDERPAKPIEPKIQIKITNPQLQSNGTPVQRRWLETSEKLDRTNGALAKRQSLIDELNRKIVASQGKPSLANNSTSSKRKNRGWRPSLGCASTGTVSTVATKTVNCCSGNSTQEDSALRELNEAIDRFEELENEDLDLDYEDDEADDSFKKLDSSWDDSGVGADELIKSINGSGSGVGKVDKGSGWLRIDTGIDESLVYLTLETSAADVCRDLLLSDQLALYAKVRRYILLFLHLAGYDLSWKGGTARVEGWDILFFIQWQISKSSFIAEKLLTE</sequence>